<proteinExistence type="predicted"/>
<dbReference type="InterPro" id="IPR000845">
    <property type="entry name" value="Nucleoside_phosphorylase_d"/>
</dbReference>
<organism evidence="2 3">
    <name type="scientific">Seminavis robusta</name>
    <dbReference type="NCBI Taxonomy" id="568900"/>
    <lineage>
        <taxon>Eukaryota</taxon>
        <taxon>Sar</taxon>
        <taxon>Stramenopiles</taxon>
        <taxon>Ochrophyta</taxon>
        <taxon>Bacillariophyta</taxon>
        <taxon>Bacillariophyceae</taxon>
        <taxon>Bacillariophycidae</taxon>
        <taxon>Naviculales</taxon>
        <taxon>Naviculaceae</taxon>
        <taxon>Seminavis</taxon>
    </lineage>
</organism>
<keyword evidence="3" id="KW-1185">Reference proteome</keyword>
<evidence type="ECO:0000259" key="1">
    <source>
        <dbReference type="Pfam" id="PF01048"/>
    </source>
</evidence>
<comment type="caution">
    <text evidence="2">The sequence shown here is derived from an EMBL/GenBank/DDBJ whole genome shotgun (WGS) entry which is preliminary data.</text>
</comment>
<dbReference type="EMBL" id="CAICTM010000026">
    <property type="protein sequence ID" value="CAB9497831.1"/>
    <property type="molecule type" value="Genomic_DNA"/>
</dbReference>
<dbReference type="AlphaFoldDB" id="A0A9N8H1Z8"/>
<dbReference type="GO" id="GO:0003824">
    <property type="term" value="F:catalytic activity"/>
    <property type="evidence" value="ECO:0007669"/>
    <property type="project" value="InterPro"/>
</dbReference>
<sequence length="333" mass="36204">MPPASNETTIDETICIPAQKPTINGPSIHTNVLIKSALPARGIVSSNPLRVERLLRQAEINGVLSHVKVHTDKGWGVKISTATYKGVPIFIAVIPLGSSGAGFAFFEMFAAGAQALVRVGANDATATMREFVIVDSVDNLVGLQYAAGNKNASRNDAFAASAELVGLLNFKASSHGFDSKQMICHNVEDYHAYNFSEFFEQGASIRNQIEERKKSNNASECCWDMETAALFLRALQFGKHAAAVLLPTRSSLEIETSHCNIIFEALLDFTPLAESEEISMQPITEEGARRMSRANRTHSTNDLIGIEEPLFLPEVDVETGNDLFADDEDAPAF</sequence>
<accession>A0A9N8H1Z8</accession>
<evidence type="ECO:0000313" key="3">
    <source>
        <dbReference type="Proteomes" id="UP001153069"/>
    </source>
</evidence>
<dbReference type="Pfam" id="PF01048">
    <property type="entry name" value="PNP_UDP_1"/>
    <property type="match status" value="1"/>
</dbReference>
<gene>
    <name evidence="2" type="ORF">SEMRO_26_G017740.1</name>
</gene>
<protein>
    <recommendedName>
        <fullName evidence="1">Nucleoside phosphorylase domain-containing protein</fullName>
    </recommendedName>
</protein>
<dbReference type="SUPFAM" id="SSF53167">
    <property type="entry name" value="Purine and uridine phosphorylases"/>
    <property type="match status" value="1"/>
</dbReference>
<evidence type="ECO:0000313" key="2">
    <source>
        <dbReference type="EMBL" id="CAB9497831.1"/>
    </source>
</evidence>
<dbReference type="Proteomes" id="UP001153069">
    <property type="component" value="Unassembled WGS sequence"/>
</dbReference>
<dbReference type="OrthoDB" id="10248292at2759"/>
<reference evidence="2" key="1">
    <citation type="submission" date="2020-06" db="EMBL/GenBank/DDBJ databases">
        <authorList>
            <consortium name="Plant Systems Biology data submission"/>
        </authorList>
    </citation>
    <scope>NUCLEOTIDE SEQUENCE</scope>
    <source>
        <strain evidence="2">D6</strain>
    </source>
</reference>
<feature type="domain" description="Nucleoside phosphorylase" evidence="1">
    <location>
        <begin position="41"/>
        <end position="246"/>
    </location>
</feature>
<dbReference type="InterPro" id="IPR035994">
    <property type="entry name" value="Nucleoside_phosphorylase_sf"/>
</dbReference>
<dbReference type="GO" id="GO:0009116">
    <property type="term" value="P:nucleoside metabolic process"/>
    <property type="evidence" value="ECO:0007669"/>
    <property type="project" value="InterPro"/>
</dbReference>
<dbReference type="Gene3D" id="3.40.50.1580">
    <property type="entry name" value="Nucleoside phosphorylase domain"/>
    <property type="match status" value="1"/>
</dbReference>
<name>A0A9N8H1Z8_9STRA</name>